<dbReference type="PANTHER" id="PTHR40980">
    <property type="entry name" value="PLUG DOMAIN-CONTAINING PROTEIN"/>
    <property type="match status" value="1"/>
</dbReference>
<dbReference type="PANTHER" id="PTHR40980:SF3">
    <property type="entry name" value="TONB-DEPENDENT RECEPTOR-LIKE BETA-BARREL DOMAIN-CONTAINING PROTEIN"/>
    <property type="match status" value="1"/>
</dbReference>
<keyword evidence="4" id="KW-0798">TonB box</keyword>
<dbReference type="InterPro" id="IPR000531">
    <property type="entry name" value="Beta-barrel_TonB"/>
</dbReference>
<evidence type="ECO:0000259" key="7">
    <source>
        <dbReference type="Pfam" id="PF07715"/>
    </source>
</evidence>
<keyword evidence="2 4" id="KW-0472">Membrane</keyword>
<dbReference type="InterPro" id="IPR036942">
    <property type="entry name" value="Beta-barrel_TonB_sf"/>
</dbReference>
<reference evidence="8 9" key="1">
    <citation type="submission" date="2023-07" db="EMBL/GenBank/DDBJ databases">
        <title>Sorghum-associated microbial communities from plants grown in Nebraska, USA.</title>
        <authorList>
            <person name="Schachtman D."/>
        </authorList>
    </citation>
    <scope>NUCLEOTIDE SEQUENCE [LARGE SCALE GENOMIC DNA]</scope>
    <source>
        <strain evidence="8 9">BE190</strain>
    </source>
</reference>
<dbReference type="Pfam" id="PF07715">
    <property type="entry name" value="Plug"/>
    <property type="match status" value="1"/>
</dbReference>
<comment type="subcellular location">
    <subcellularLocation>
        <location evidence="1 4">Cell outer membrane</location>
    </subcellularLocation>
</comment>
<organism evidence="8 9">
    <name type="scientific">Cellvibrio fibrivorans</name>
    <dbReference type="NCBI Taxonomy" id="126350"/>
    <lineage>
        <taxon>Bacteria</taxon>
        <taxon>Pseudomonadati</taxon>
        <taxon>Pseudomonadota</taxon>
        <taxon>Gammaproteobacteria</taxon>
        <taxon>Cellvibrionales</taxon>
        <taxon>Cellvibrionaceae</taxon>
        <taxon>Cellvibrio</taxon>
    </lineage>
</organism>
<keyword evidence="3" id="KW-0998">Cell outer membrane</keyword>
<evidence type="ECO:0000313" key="9">
    <source>
        <dbReference type="Proteomes" id="UP001253595"/>
    </source>
</evidence>
<protein>
    <submittedName>
        <fullName evidence="8">TonB-dependent receptor</fullName>
    </submittedName>
</protein>
<dbReference type="RefSeq" id="WP_310068718.1">
    <property type="nucleotide sequence ID" value="NZ_JAVDVX010000001.1"/>
</dbReference>
<sequence>MTNTLRDAIRMVNRKVILCGSAATLAMLASGVQAQDDIEEVVVQGVRAAQESAVNTKRNAVSVVDGISAEDIGKLPDVTIADSLQRIPGVQVTRTAGEGGPVQIRGLGNVGTMLNGETFLSATTIDQSAADFGDLPSTLFSGADIMKSAVATVNASGISGVIDLKTRRPFDMDDGWTFAATGELDQGSISKENDPTVTALVNWKNDRVGFLLAGATTEKNLASDFNGYFDTSENGGIGATNNSHTWGETPLGDPNIHHLVPQGFAAFHKAEERHRDGLNASFQADLGEGFELVADYFYSDQERWNRRAGVSQNNRWQTFAQYATATEYGGDSFTYEGAEWRTATAFSAQPYRLQSFAQTNYNHETSQNANLELNYDNDGALSGQVRVTRADADASMRHGYGEGDLLSIDKGSIVTGPGGLIPASQCDTSRGDIVVGANGGCFAAYAPGGIESRFRIGYDVAGDHPTFSGFDQVVNGGKGQRTVAEYMADVDSYHIGAFSSENNTDDVGAMDTFSTRWNYEFTDTPFISSVDFGFRDSKRTVETAQFSYFGKLNGGCAAQWKAVDQFAGSAVACDPDLAQGELVTGVDQTGKVYNNQFVNYTLLQPTRLDEHNKVMWVDDFGGVKGLPGAWVIDPRTFDNSLAFQEKVFGAQEKFINPGQSFGVELGESSYFLQANIEQGIVSGNFGLKVVETDLSIKANEVGEQLPHSGTNVDLGDVVTNRKYTDYLPSLNLAADLTDDVKVRAAYSKRMQPLNLLQWGGGKSVGRVFNNDCGCMRVNGGNLNGNPNLDPTRSENFDISAEWYLGSASMLSAGLFLIEIDSFVEGGTVMLDEPDADGIRRGPWQFTSLVQGKGGEVKGLELAAKVALSDVTDAPVLTNMGFDVNYTMSESSQEAKGFGGKELPFNDNSKNTYNLVAWYENEVVSARVAYNFRSSRLMTAGSPATAMQSLYQDDYGQMDVNVTYNVNDQWSVYLNGSNVLEEIQQTYVEFEDQKAFQNIYEARWALGARFKF</sequence>
<dbReference type="NCBIfam" id="TIGR01782">
    <property type="entry name" value="TonB-Xanth-Caul"/>
    <property type="match status" value="1"/>
</dbReference>
<dbReference type="InterPro" id="IPR037066">
    <property type="entry name" value="Plug_dom_sf"/>
</dbReference>
<proteinExistence type="inferred from homology"/>
<feature type="chain" id="PRO_5046353305" evidence="5">
    <location>
        <begin position="35"/>
        <end position="1011"/>
    </location>
</feature>
<dbReference type="Pfam" id="PF00593">
    <property type="entry name" value="TonB_dep_Rec_b-barrel"/>
    <property type="match status" value="1"/>
</dbReference>
<comment type="caution">
    <text evidence="8">The sequence shown here is derived from an EMBL/GenBank/DDBJ whole genome shotgun (WGS) entry which is preliminary data.</text>
</comment>
<keyword evidence="5" id="KW-0732">Signal</keyword>
<dbReference type="Gene3D" id="2.170.130.10">
    <property type="entry name" value="TonB-dependent receptor, plug domain"/>
    <property type="match status" value="1"/>
</dbReference>
<evidence type="ECO:0000259" key="6">
    <source>
        <dbReference type="Pfam" id="PF00593"/>
    </source>
</evidence>
<accession>A0ABU1UUB4</accession>
<evidence type="ECO:0000256" key="5">
    <source>
        <dbReference type="SAM" id="SignalP"/>
    </source>
</evidence>
<evidence type="ECO:0000256" key="3">
    <source>
        <dbReference type="ARBA" id="ARBA00023237"/>
    </source>
</evidence>
<dbReference type="InterPro" id="IPR012910">
    <property type="entry name" value="Plug_dom"/>
</dbReference>
<feature type="domain" description="TonB-dependent receptor plug" evidence="7">
    <location>
        <begin position="57"/>
        <end position="161"/>
    </location>
</feature>
<dbReference type="InterPro" id="IPR010104">
    <property type="entry name" value="TonB_rcpt_bac"/>
</dbReference>
<keyword evidence="9" id="KW-1185">Reference proteome</keyword>
<gene>
    <name evidence="8" type="ORF">J2X05_000726</name>
</gene>
<evidence type="ECO:0000256" key="1">
    <source>
        <dbReference type="ARBA" id="ARBA00004442"/>
    </source>
</evidence>
<evidence type="ECO:0000313" key="8">
    <source>
        <dbReference type="EMBL" id="MDR7088723.1"/>
    </source>
</evidence>
<keyword evidence="8" id="KW-0675">Receptor</keyword>
<evidence type="ECO:0000256" key="4">
    <source>
        <dbReference type="RuleBase" id="RU003357"/>
    </source>
</evidence>
<dbReference type="Gene3D" id="2.40.170.20">
    <property type="entry name" value="TonB-dependent receptor, beta-barrel domain"/>
    <property type="match status" value="1"/>
</dbReference>
<dbReference type="SUPFAM" id="SSF56935">
    <property type="entry name" value="Porins"/>
    <property type="match status" value="1"/>
</dbReference>
<evidence type="ECO:0000256" key="2">
    <source>
        <dbReference type="ARBA" id="ARBA00023136"/>
    </source>
</evidence>
<name>A0ABU1UUB4_9GAMM</name>
<dbReference type="Proteomes" id="UP001253595">
    <property type="component" value="Unassembled WGS sequence"/>
</dbReference>
<feature type="signal peptide" evidence="5">
    <location>
        <begin position="1"/>
        <end position="34"/>
    </location>
</feature>
<feature type="domain" description="TonB-dependent receptor-like beta-barrel" evidence="6">
    <location>
        <begin position="484"/>
        <end position="978"/>
    </location>
</feature>
<comment type="similarity">
    <text evidence="4">Belongs to the TonB-dependent receptor family.</text>
</comment>
<dbReference type="EMBL" id="JAVDVX010000001">
    <property type="protein sequence ID" value="MDR7088723.1"/>
    <property type="molecule type" value="Genomic_DNA"/>
</dbReference>